<dbReference type="Proteomes" id="UP000187455">
    <property type="component" value="Unassembled WGS sequence"/>
</dbReference>
<protein>
    <submittedName>
        <fullName evidence="3">Intersectin-1</fullName>
    </submittedName>
</protein>
<dbReference type="GO" id="GO:0005085">
    <property type="term" value="F:guanyl-nucleotide exchange factor activity"/>
    <property type="evidence" value="ECO:0007669"/>
    <property type="project" value="InterPro"/>
</dbReference>
<feature type="compositionally biased region" description="Pro residues" evidence="1">
    <location>
        <begin position="1043"/>
        <end position="1054"/>
    </location>
</feature>
<dbReference type="InterPro" id="IPR035899">
    <property type="entry name" value="DBL_dom_sf"/>
</dbReference>
<dbReference type="PANTHER" id="PTHR45818:SF3">
    <property type="entry name" value="PROTEIN VAV"/>
    <property type="match status" value="1"/>
</dbReference>
<feature type="region of interest" description="Disordered" evidence="1">
    <location>
        <begin position="973"/>
        <end position="1073"/>
    </location>
</feature>
<comment type="caution">
    <text evidence="3">The sequence shown here is derived from an EMBL/GenBank/DDBJ whole genome shotgun (WGS) entry which is preliminary data.</text>
</comment>
<dbReference type="SMART" id="SM00325">
    <property type="entry name" value="RhoGEF"/>
    <property type="match status" value="1"/>
</dbReference>
<gene>
    <name evidence="3" type="ORF">AYI68_g5915</name>
</gene>
<feature type="compositionally biased region" description="Polar residues" evidence="1">
    <location>
        <begin position="35"/>
        <end position="50"/>
    </location>
</feature>
<feature type="compositionally biased region" description="Polar residues" evidence="1">
    <location>
        <begin position="323"/>
        <end position="333"/>
    </location>
</feature>
<dbReference type="OrthoDB" id="1716625at2759"/>
<dbReference type="InterPro" id="IPR000219">
    <property type="entry name" value="DH_dom"/>
</dbReference>
<feature type="domain" description="DH" evidence="2">
    <location>
        <begin position="398"/>
        <end position="580"/>
    </location>
</feature>
<feature type="region of interest" description="Disordered" evidence="1">
    <location>
        <begin position="323"/>
        <end position="364"/>
    </location>
</feature>
<evidence type="ECO:0000256" key="1">
    <source>
        <dbReference type="SAM" id="MobiDB-lite"/>
    </source>
</evidence>
<feature type="compositionally biased region" description="Polar residues" evidence="1">
    <location>
        <begin position="1060"/>
        <end position="1071"/>
    </location>
</feature>
<feature type="compositionally biased region" description="Basic residues" evidence="1">
    <location>
        <begin position="338"/>
        <end position="348"/>
    </location>
</feature>
<proteinExistence type="predicted"/>
<accession>A0A1R0GSZ5</accession>
<feature type="region of interest" description="Disordered" evidence="1">
    <location>
        <begin position="35"/>
        <end position="97"/>
    </location>
</feature>
<dbReference type="SUPFAM" id="SSF50729">
    <property type="entry name" value="PH domain-like"/>
    <property type="match status" value="1"/>
</dbReference>
<dbReference type="STRING" id="133383.A0A1R0GSZ5"/>
<dbReference type="PROSITE" id="PS50010">
    <property type="entry name" value="DH_2"/>
    <property type="match status" value="1"/>
</dbReference>
<dbReference type="Pfam" id="PF00621">
    <property type="entry name" value="RhoGEF"/>
    <property type="match status" value="1"/>
</dbReference>
<evidence type="ECO:0000259" key="2">
    <source>
        <dbReference type="PROSITE" id="PS50010"/>
    </source>
</evidence>
<feature type="region of interest" description="Disordered" evidence="1">
    <location>
        <begin position="765"/>
        <end position="788"/>
    </location>
</feature>
<keyword evidence="4" id="KW-1185">Reference proteome</keyword>
<dbReference type="Gene3D" id="2.30.29.30">
    <property type="entry name" value="Pleckstrin-homology domain (PH domain)/Phosphotyrosine-binding domain (PTB)"/>
    <property type="match status" value="1"/>
</dbReference>
<dbReference type="AlphaFoldDB" id="A0A1R0GSZ5"/>
<evidence type="ECO:0000313" key="3">
    <source>
        <dbReference type="EMBL" id="OLY79999.1"/>
    </source>
</evidence>
<organism evidence="3 4">
    <name type="scientific">Smittium mucronatum</name>
    <dbReference type="NCBI Taxonomy" id="133383"/>
    <lineage>
        <taxon>Eukaryota</taxon>
        <taxon>Fungi</taxon>
        <taxon>Fungi incertae sedis</taxon>
        <taxon>Zoopagomycota</taxon>
        <taxon>Kickxellomycotina</taxon>
        <taxon>Harpellomycetes</taxon>
        <taxon>Harpellales</taxon>
        <taxon>Legeriomycetaceae</taxon>
        <taxon>Smittium</taxon>
    </lineage>
</organism>
<dbReference type="GO" id="GO:0005737">
    <property type="term" value="C:cytoplasm"/>
    <property type="evidence" value="ECO:0007669"/>
    <property type="project" value="TreeGrafter"/>
</dbReference>
<dbReference type="InterPro" id="IPR011993">
    <property type="entry name" value="PH-like_dom_sf"/>
</dbReference>
<reference evidence="3 4" key="1">
    <citation type="journal article" date="2016" name="Mol. Biol. Evol.">
        <title>Genome-Wide Survey of Gut Fungi (Harpellales) Reveals the First Horizontally Transferred Ubiquitin Gene from a Mosquito Host.</title>
        <authorList>
            <person name="Wang Y."/>
            <person name="White M.M."/>
            <person name="Kvist S."/>
            <person name="Moncalvo J.M."/>
        </authorList>
    </citation>
    <scope>NUCLEOTIDE SEQUENCE [LARGE SCALE GENOMIC DNA]</scope>
    <source>
        <strain evidence="3 4">ALG-7-W6</strain>
    </source>
</reference>
<dbReference type="PANTHER" id="PTHR45818">
    <property type="entry name" value="PROTEIN VAV"/>
    <property type="match status" value="1"/>
</dbReference>
<dbReference type="EMBL" id="LSSL01003888">
    <property type="protein sequence ID" value="OLY79999.1"/>
    <property type="molecule type" value="Genomic_DNA"/>
</dbReference>
<dbReference type="Gene3D" id="1.20.900.10">
    <property type="entry name" value="Dbl homology (DH) domain"/>
    <property type="match status" value="1"/>
</dbReference>
<sequence length="1118" mass="125456">MTATDSNVYIIEPTNFEFNFTSEYQSHSPQIILKSSDSSESRNGGNISQNIEHDSDASTEAEDSPPQITPAKSRRKSWQRGKTLVNKDSDSKKVTSAHTDSFTLSHKSIDPISIHEFRKKSNSLPHFPVQNHIPRFRILSSVQETDPIDLFSKKKKLLSIQENGVDLNDFSSSQPIKLRDDLLLYQILYKPNHAECDLFINSSEKFSSLNNLTVAKDHSDQNNFQFDSSKAVLDIPEIKGETNKKRVEVQSELDKYVNVISLNQNSNIKEGKDQVKNDKARTNINKNNLKIITQENLRNIGTSYESQICTQFPNQPIDLSFLSGSKTIPSGQNSSRPSKSKYKYRKSSSTKSASPQLNVTIPNKPSQSLNDIKAVSSGGSFIPSTDLIPSQISKNRTKRYYIIKEICCSESLYVKDLELIDSCVLKPLISQKILPLYEAKIISRNISKILLVHSRVLDYFQPDNNLDDIIVGLSNLTSNLSEYIEYFVGQNSAIELISHLSCNKSFSSFLLKSLSKFNQSSGNRRLEIQDLLIKPIQRVLKYPLFISELLSTLDNSSSSHQKLSKIKKKIVSICSRINDAQKSAHMSELTIRFIQSYRGNPFLPKSVICKLGVVQLSGSLDVIDHPNLEKSRKFQKTFGCVLFNRFFIVNNVESDQNSVLLEPKYWFPLHSIELIVVNPSHSNLTWRLTHTRSGQYMDFSANSKQENKIWINNMTYCISESKTRASRLKLKTDDSDRLTKSSSFAAVNSHVEPVDLIKSASEPNNIHEASLNPNSSPQKSPKQESKRNAPVVLGLANNSDSFVIDGKDVSKLNRANSLGSRGSGATINASNKTLVESLFYPYTSDEITKCRLSSKLYRKESFLHIGSFMSSDFNNLLKFKNENKRAIKSQSIQNSSPPNFNIDSLVSPVETKKKKFSLSRPKFFISDASESFQENNDQLNHSDHESPISPNNYLASASESAIKIINRNIKSRSDSKLSNISETPPPPVSSPKKNGIKLFRTSEISDVPDKSPKPATKTPRFIRKKSHSFINPGPIFEIKDSSPTPPPESDPIPPKRTVNRSKSANLSSSGKRNICKSSSVSVKSLSTNQSFFADAQREWKAKSSKLLNVLEKLSLSKK</sequence>
<evidence type="ECO:0000313" key="4">
    <source>
        <dbReference type="Proteomes" id="UP000187455"/>
    </source>
</evidence>
<name>A0A1R0GSZ5_9FUNG</name>
<dbReference type="SUPFAM" id="SSF48065">
    <property type="entry name" value="DBL homology domain (DH-domain)"/>
    <property type="match status" value="1"/>
</dbReference>